<feature type="domain" description="HTH marR-type" evidence="1">
    <location>
        <begin position="15"/>
        <end position="149"/>
    </location>
</feature>
<organism evidence="2 3">
    <name type="scientific">Thermoflavifilum aggregans</name>
    <dbReference type="NCBI Taxonomy" id="454188"/>
    <lineage>
        <taxon>Bacteria</taxon>
        <taxon>Pseudomonadati</taxon>
        <taxon>Bacteroidota</taxon>
        <taxon>Chitinophagia</taxon>
        <taxon>Chitinophagales</taxon>
        <taxon>Chitinophagaceae</taxon>
        <taxon>Thermoflavifilum</taxon>
    </lineage>
</organism>
<dbReference type="SMART" id="SM00347">
    <property type="entry name" value="HTH_MARR"/>
    <property type="match status" value="1"/>
</dbReference>
<evidence type="ECO:0000259" key="1">
    <source>
        <dbReference type="PROSITE" id="PS50995"/>
    </source>
</evidence>
<evidence type="ECO:0000313" key="3">
    <source>
        <dbReference type="Proteomes" id="UP000230000"/>
    </source>
</evidence>
<reference evidence="2 3" key="1">
    <citation type="submission" date="2017-11" db="EMBL/GenBank/DDBJ databases">
        <title>Genomic Encyclopedia of Archaeal and Bacterial Type Strains, Phase II (KMG-II): From Individual Species to Whole Genera.</title>
        <authorList>
            <person name="Goeker M."/>
        </authorList>
    </citation>
    <scope>NUCLEOTIDE SEQUENCE [LARGE SCALE GENOMIC DNA]</scope>
    <source>
        <strain evidence="2 3">DSM 27268</strain>
    </source>
</reference>
<dbReference type="RefSeq" id="WP_100313194.1">
    <property type="nucleotide sequence ID" value="NZ_PGFG01000001.1"/>
</dbReference>
<name>A0A2M9CRK6_9BACT</name>
<proteinExistence type="predicted"/>
<dbReference type="PROSITE" id="PS50995">
    <property type="entry name" value="HTH_MARR_2"/>
    <property type="match status" value="1"/>
</dbReference>
<dbReference type="InterPro" id="IPR039422">
    <property type="entry name" value="MarR/SlyA-like"/>
</dbReference>
<dbReference type="EMBL" id="PGFG01000001">
    <property type="protein sequence ID" value="PJJ74471.1"/>
    <property type="molecule type" value="Genomic_DNA"/>
</dbReference>
<dbReference type="InterPro" id="IPR036390">
    <property type="entry name" value="WH_DNA-bd_sf"/>
</dbReference>
<dbReference type="Pfam" id="PF12802">
    <property type="entry name" value="MarR_2"/>
    <property type="match status" value="1"/>
</dbReference>
<sequence>MPSPFDVNWQNQSVEGKIVIALERLAEAFRVLAWEVSKESGLSPIQIQILIFCLFHEQRMATVSMLAEEFHLTKATISESVRVLESRQLITKKTQKEDQRSYHIVLTARGRKLAGKASEFANAIVQAAAHLSKPAKEYVLDGLLHMIYDLQQQGLIHPQRMCRNCRFYTTQKQQPYCALLQKILHVADLRIDCPEFQPVHS</sequence>
<comment type="caution">
    <text evidence="2">The sequence shown here is derived from an EMBL/GenBank/DDBJ whole genome shotgun (WGS) entry which is preliminary data.</text>
</comment>
<dbReference type="InterPro" id="IPR036388">
    <property type="entry name" value="WH-like_DNA-bd_sf"/>
</dbReference>
<dbReference type="Proteomes" id="UP000230000">
    <property type="component" value="Unassembled WGS sequence"/>
</dbReference>
<protein>
    <submittedName>
        <fullName evidence="2">Transcriptional regulator</fullName>
    </submittedName>
</protein>
<accession>A0A2M9CRK6</accession>
<dbReference type="PANTHER" id="PTHR33164:SF43">
    <property type="entry name" value="HTH-TYPE TRANSCRIPTIONAL REPRESSOR YETL"/>
    <property type="match status" value="1"/>
</dbReference>
<keyword evidence="3" id="KW-1185">Reference proteome</keyword>
<dbReference type="GO" id="GO:0006950">
    <property type="term" value="P:response to stress"/>
    <property type="evidence" value="ECO:0007669"/>
    <property type="project" value="TreeGrafter"/>
</dbReference>
<dbReference type="Gene3D" id="1.10.10.10">
    <property type="entry name" value="Winged helix-like DNA-binding domain superfamily/Winged helix DNA-binding domain"/>
    <property type="match status" value="1"/>
</dbReference>
<gene>
    <name evidence="2" type="ORF">BXY57_0029</name>
</gene>
<dbReference type="AlphaFoldDB" id="A0A2M9CRK6"/>
<dbReference type="InterPro" id="IPR000835">
    <property type="entry name" value="HTH_MarR-typ"/>
</dbReference>
<dbReference type="GO" id="GO:0003700">
    <property type="term" value="F:DNA-binding transcription factor activity"/>
    <property type="evidence" value="ECO:0007669"/>
    <property type="project" value="InterPro"/>
</dbReference>
<dbReference type="PANTHER" id="PTHR33164">
    <property type="entry name" value="TRANSCRIPTIONAL REGULATOR, MARR FAMILY"/>
    <property type="match status" value="1"/>
</dbReference>
<dbReference type="OrthoDB" id="9786071at2"/>
<dbReference type="SUPFAM" id="SSF46785">
    <property type="entry name" value="Winged helix' DNA-binding domain"/>
    <property type="match status" value="1"/>
</dbReference>
<evidence type="ECO:0000313" key="2">
    <source>
        <dbReference type="EMBL" id="PJJ74471.1"/>
    </source>
</evidence>